<dbReference type="SMART" id="SM00382">
    <property type="entry name" value="AAA"/>
    <property type="match status" value="1"/>
</dbReference>
<dbReference type="InterPro" id="IPR036640">
    <property type="entry name" value="ABC1_TM_sf"/>
</dbReference>
<dbReference type="InterPro" id="IPR039421">
    <property type="entry name" value="Type_1_exporter"/>
</dbReference>
<dbReference type="Pfam" id="PF00664">
    <property type="entry name" value="ABC_membrane"/>
    <property type="match status" value="1"/>
</dbReference>
<dbReference type="SUPFAM" id="SSF90123">
    <property type="entry name" value="ABC transporter transmembrane region"/>
    <property type="match status" value="1"/>
</dbReference>
<comment type="caution">
    <text evidence="11">The sequence shown here is derived from an EMBL/GenBank/DDBJ whole genome shotgun (WGS) entry which is preliminary data.</text>
</comment>
<name>A0AA36DUW4_CYLNA</name>
<keyword evidence="3 8" id="KW-0812">Transmembrane</keyword>
<dbReference type="PANTHER" id="PTHR43394">
    <property type="entry name" value="ATP-DEPENDENT PERMEASE MDL1, MITOCHONDRIAL"/>
    <property type="match status" value="1"/>
</dbReference>
<dbReference type="PROSITE" id="PS50893">
    <property type="entry name" value="ABC_TRANSPORTER_2"/>
    <property type="match status" value="1"/>
</dbReference>
<dbReference type="CDD" id="cd03249">
    <property type="entry name" value="ABC_MTABC3_MDL1_MDL2"/>
    <property type="match status" value="1"/>
</dbReference>
<dbReference type="FunFam" id="3.40.50.300:FF:000403">
    <property type="entry name" value="ATP-binding cassette sub-family B member 8, mitochondrial"/>
    <property type="match status" value="1"/>
</dbReference>
<dbReference type="GO" id="GO:0005524">
    <property type="term" value="F:ATP binding"/>
    <property type="evidence" value="ECO:0007669"/>
    <property type="project" value="UniProtKB-KW"/>
</dbReference>
<organism evidence="11 12">
    <name type="scientific">Cylicocyclus nassatus</name>
    <name type="common">Nematode worm</name>
    <dbReference type="NCBI Taxonomy" id="53992"/>
    <lineage>
        <taxon>Eukaryota</taxon>
        <taxon>Metazoa</taxon>
        <taxon>Ecdysozoa</taxon>
        <taxon>Nematoda</taxon>
        <taxon>Chromadorea</taxon>
        <taxon>Rhabditida</taxon>
        <taxon>Rhabditina</taxon>
        <taxon>Rhabditomorpha</taxon>
        <taxon>Strongyloidea</taxon>
        <taxon>Strongylidae</taxon>
        <taxon>Cylicocyclus</taxon>
    </lineage>
</organism>
<feature type="transmembrane region" description="Helical" evidence="8">
    <location>
        <begin position="137"/>
        <end position="156"/>
    </location>
</feature>
<dbReference type="Proteomes" id="UP001176961">
    <property type="component" value="Unassembled WGS sequence"/>
</dbReference>
<gene>
    <name evidence="11" type="ORF">CYNAS_LOCUS5480</name>
</gene>
<dbReference type="PROSITE" id="PS50929">
    <property type="entry name" value="ABC_TM1F"/>
    <property type="match status" value="1"/>
</dbReference>
<keyword evidence="4" id="KW-0547">Nucleotide-binding</keyword>
<dbReference type="Pfam" id="PF00005">
    <property type="entry name" value="ABC_tran"/>
    <property type="match status" value="1"/>
</dbReference>
<evidence type="ECO:0000313" key="11">
    <source>
        <dbReference type="EMBL" id="CAJ0593497.1"/>
    </source>
</evidence>
<keyword evidence="7 8" id="KW-0472">Membrane</keyword>
<dbReference type="EMBL" id="CATQJL010000112">
    <property type="protein sequence ID" value="CAJ0593497.1"/>
    <property type="molecule type" value="Genomic_DNA"/>
</dbReference>
<evidence type="ECO:0000256" key="6">
    <source>
        <dbReference type="ARBA" id="ARBA00022989"/>
    </source>
</evidence>
<keyword evidence="6 8" id="KW-1133">Transmembrane helix</keyword>
<evidence type="ECO:0000256" key="8">
    <source>
        <dbReference type="SAM" id="Phobius"/>
    </source>
</evidence>
<dbReference type="GO" id="GO:0016887">
    <property type="term" value="F:ATP hydrolysis activity"/>
    <property type="evidence" value="ECO:0007669"/>
    <property type="project" value="InterPro"/>
</dbReference>
<keyword evidence="12" id="KW-1185">Reference proteome</keyword>
<dbReference type="PANTHER" id="PTHR43394:SF1">
    <property type="entry name" value="ATP-BINDING CASSETTE SUB-FAMILY B MEMBER 10, MITOCHONDRIAL"/>
    <property type="match status" value="1"/>
</dbReference>
<feature type="transmembrane region" description="Helical" evidence="8">
    <location>
        <begin position="32"/>
        <end position="58"/>
    </location>
</feature>
<dbReference type="Gene3D" id="1.20.1560.10">
    <property type="entry name" value="ABC transporter type 1, transmembrane domain"/>
    <property type="match status" value="1"/>
</dbReference>
<dbReference type="Gene3D" id="3.40.50.300">
    <property type="entry name" value="P-loop containing nucleotide triphosphate hydrolases"/>
    <property type="match status" value="1"/>
</dbReference>
<evidence type="ECO:0000259" key="10">
    <source>
        <dbReference type="PROSITE" id="PS50929"/>
    </source>
</evidence>
<evidence type="ECO:0000256" key="3">
    <source>
        <dbReference type="ARBA" id="ARBA00022692"/>
    </source>
</evidence>
<evidence type="ECO:0000256" key="7">
    <source>
        <dbReference type="ARBA" id="ARBA00023136"/>
    </source>
</evidence>
<feature type="domain" description="ABC transporter" evidence="9">
    <location>
        <begin position="310"/>
        <end position="546"/>
    </location>
</feature>
<dbReference type="InterPro" id="IPR017871">
    <property type="entry name" value="ABC_transporter-like_CS"/>
</dbReference>
<evidence type="ECO:0000256" key="5">
    <source>
        <dbReference type="ARBA" id="ARBA00022840"/>
    </source>
</evidence>
<proteinExistence type="predicted"/>
<dbReference type="InterPro" id="IPR003593">
    <property type="entry name" value="AAA+_ATPase"/>
</dbReference>
<dbReference type="InterPro" id="IPR011527">
    <property type="entry name" value="ABC1_TM_dom"/>
</dbReference>
<accession>A0AA36DUW4</accession>
<evidence type="ECO:0000313" key="12">
    <source>
        <dbReference type="Proteomes" id="UP001176961"/>
    </source>
</evidence>
<dbReference type="PROSITE" id="PS00211">
    <property type="entry name" value="ABC_TRANSPORTER_1"/>
    <property type="match status" value="1"/>
</dbReference>
<keyword evidence="5" id="KW-0067">ATP-binding</keyword>
<reference evidence="11" key="1">
    <citation type="submission" date="2023-07" db="EMBL/GenBank/DDBJ databases">
        <authorList>
            <consortium name="CYATHOMIX"/>
        </authorList>
    </citation>
    <scope>NUCLEOTIDE SEQUENCE</scope>
    <source>
        <strain evidence="11">N/A</strain>
    </source>
</reference>
<keyword evidence="2" id="KW-0813">Transport</keyword>
<dbReference type="AlphaFoldDB" id="A0AA36DUW4"/>
<feature type="domain" description="ABC transmembrane type-1" evidence="10">
    <location>
        <begin position="18"/>
        <end position="262"/>
    </location>
</feature>
<protein>
    <submittedName>
        <fullName evidence="11">Uncharacterized protein</fullName>
    </submittedName>
</protein>
<dbReference type="InterPro" id="IPR003439">
    <property type="entry name" value="ABC_transporter-like_ATP-bd"/>
</dbReference>
<dbReference type="SUPFAM" id="SSF52540">
    <property type="entry name" value="P-loop containing nucleoside triphosphate hydrolases"/>
    <property type="match status" value="1"/>
</dbReference>
<evidence type="ECO:0000259" key="9">
    <source>
        <dbReference type="PROSITE" id="PS50893"/>
    </source>
</evidence>
<dbReference type="GO" id="GO:0005743">
    <property type="term" value="C:mitochondrial inner membrane"/>
    <property type="evidence" value="ECO:0007669"/>
    <property type="project" value="UniProtKB-SubCell"/>
</dbReference>
<evidence type="ECO:0000256" key="1">
    <source>
        <dbReference type="ARBA" id="ARBA00004448"/>
    </source>
</evidence>
<comment type="subcellular location">
    <subcellularLocation>
        <location evidence="1">Mitochondrion inner membrane</location>
        <topology evidence="1">Multi-pass membrane protein</topology>
    </subcellularLocation>
</comment>
<sequence length="552" mass="61170">MLMLVQIPADVLEPSAKGDVINIATKQKGYRALVIAILFHFGSGIISNVFGGLSHACLQRATSLAGRKMKVDLFKSMLNKDIAFFDANPSGELVARLDDCDTASEAVSADLITFVQNIVLTISSLVFVLIYSWRLTVLFFITFPTMYIMTEMYGNFSSRLYRKSRSMSAKVTQLVTDVLSTMRTVRSFGCERREVKRFSDNLDKLLLLENKSSLGSAGWSWTVDIAQNLTDALVMLYGGHQILTGRMPPAVLTTYFLYMDRLDSNVHYIIDTMTSVWESLNATEQLLIYMKQISDHEKKGTEKPGICGKVEVKSVDFAYPSRSSEKVLKDVNLKIEAGSTVALVGASGGGKSTIVALLEQFYKPLRGSITLDGTPVEKIDHEYYHEKISLVAQEPVLYDCSIRENILYGCEWATEEDMIEATKMANAHNFVTGLEKGYDTCCGERGAQLSGGQKQRIALARALVRKPTVLILDEATSALDSHSEYEIQQALKRIAGTLTVLIVAHRLSTVKNADCIYVIENGTIVQSGTHTELLRDVNGTYFSLVAKQRSDI</sequence>
<dbReference type="GO" id="GO:0015421">
    <property type="term" value="F:ABC-type oligopeptide transporter activity"/>
    <property type="evidence" value="ECO:0007669"/>
    <property type="project" value="TreeGrafter"/>
</dbReference>
<evidence type="ECO:0000256" key="2">
    <source>
        <dbReference type="ARBA" id="ARBA00022448"/>
    </source>
</evidence>
<evidence type="ECO:0000256" key="4">
    <source>
        <dbReference type="ARBA" id="ARBA00022741"/>
    </source>
</evidence>
<dbReference type="InterPro" id="IPR027417">
    <property type="entry name" value="P-loop_NTPase"/>
</dbReference>
<feature type="transmembrane region" description="Helical" evidence="8">
    <location>
        <begin position="111"/>
        <end position="131"/>
    </location>
</feature>